<dbReference type="PANTHER" id="PTHR30273">
    <property type="entry name" value="PERIPLASMIC SIGNAL SENSOR AND SIGMA FACTOR ACTIVATOR FECR-RELATED"/>
    <property type="match status" value="1"/>
</dbReference>
<dbReference type="PIRSF" id="PIRSF018266">
    <property type="entry name" value="FecR"/>
    <property type="match status" value="1"/>
</dbReference>
<evidence type="ECO:0000259" key="3">
    <source>
        <dbReference type="Pfam" id="PF16344"/>
    </source>
</evidence>
<dbReference type="AlphaFoldDB" id="A0A5C6LTM9"/>
<dbReference type="OrthoDB" id="1524389at2"/>
<evidence type="ECO:0000313" key="5">
    <source>
        <dbReference type="Proteomes" id="UP000318815"/>
    </source>
</evidence>
<gene>
    <name evidence="4" type="ORF">FEF09_11395</name>
</gene>
<dbReference type="RefSeq" id="WP_146305229.1">
    <property type="nucleotide sequence ID" value="NZ_VOHS01000009.1"/>
</dbReference>
<dbReference type="InterPro" id="IPR012373">
    <property type="entry name" value="Ferrdict_sens_TM"/>
</dbReference>
<accession>A0A5C6LTM9</accession>
<dbReference type="GO" id="GO:0016989">
    <property type="term" value="F:sigma factor antagonist activity"/>
    <property type="evidence" value="ECO:0007669"/>
    <property type="project" value="TreeGrafter"/>
</dbReference>
<dbReference type="InterPro" id="IPR032508">
    <property type="entry name" value="FecR_C"/>
</dbReference>
<sequence length="321" mass="35393">MGTSSDKAELSALLEKYRAGECTPEEIAQVEAWLDSFEELPDSEAMTAAANEVVVNVMHSLFPAKGRLRHLFYAAAAVLVLAVTSLLFLFRFYTKTPATVTYASISTGKGERKKLTLPDGSLLTLNAASSVVIPSDFGQERRELTLSGQGTFDIKQNTKQPFVVHTGSLRTVVLGTVFDVKAYPGETALQVAVLSGKVRVEKQAQRNTEILAPGIEKDQLLTYDAGTGKHELTHCRAEDIAGWQQNKLFFDQATIAEIAQVLERQYNIHIMLTGKAKRQCRYTLQLKNEPLNKALLLLEQLSGISYQVNNNEIKINIASCE</sequence>
<reference evidence="4 5" key="1">
    <citation type="submission" date="2019-08" db="EMBL/GenBank/DDBJ databases">
        <title>Whole genome sequencing of chitin degrading bacteria Chitinophaga pinensis YS16.</title>
        <authorList>
            <person name="Singh R.P."/>
            <person name="Manchanda G."/>
            <person name="Maurya I.K."/>
            <person name="Joshi N.K."/>
            <person name="Srivastava A.K."/>
        </authorList>
    </citation>
    <scope>NUCLEOTIDE SEQUENCE [LARGE SCALE GENOMIC DNA]</scope>
    <source>
        <strain evidence="4 5">YS-16</strain>
    </source>
</reference>
<evidence type="ECO:0000313" key="4">
    <source>
        <dbReference type="EMBL" id="TWW00282.1"/>
    </source>
</evidence>
<protein>
    <submittedName>
        <fullName evidence="4">DUF4974 domain-containing protein</fullName>
    </submittedName>
</protein>
<feature type="transmembrane region" description="Helical" evidence="1">
    <location>
        <begin position="71"/>
        <end position="93"/>
    </location>
</feature>
<evidence type="ECO:0000256" key="1">
    <source>
        <dbReference type="SAM" id="Phobius"/>
    </source>
</evidence>
<dbReference type="Gene3D" id="3.55.50.30">
    <property type="match status" value="1"/>
</dbReference>
<dbReference type="EMBL" id="VOHS01000009">
    <property type="protein sequence ID" value="TWW00282.1"/>
    <property type="molecule type" value="Genomic_DNA"/>
</dbReference>
<comment type="caution">
    <text evidence="4">The sequence shown here is derived from an EMBL/GenBank/DDBJ whole genome shotgun (WGS) entry which is preliminary data.</text>
</comment>
<dbReference type="Pfam" id="PF04773">
    <property type="entry name" value="FecR"/>
    <property type="match status" value="1"/>
</dbReference>
<keyword evidence="1" id="KW-0472">Membrane</keyword>
<keyword evidence="1" id="KW-0812">Transmembrane</keyword>
<dbReference type="Proteomes" id="UP000318815">
    <property type="component" value="Unassembled WGS sequence"/>
</dbReference>
<keyword evidence="1" id="KW-1133">Transmembrane helix</keyword>
<proteinExistence type="predicted"/>
<organism evidence="4 5">
    <name type="scientific">Chitinophaga pinensis</name>
    <dbReference type="NCBI Taxonomy" id="79329"/>
    <lineage>
        <taxon>Bacteria</taxon>
        <taxon>Pseudomonadati</taxon>
        <taxon>Bacteroidota</taxon>
        <taxon>Chitinophagia</taxon>
        <taxon>Chitinophagales</taxon>
        <taxon>Chitinophagaceae</taxon>
        <taxon>Chitinophaga</taxon>
    </lineage>
</organism>
<name>A0A5C6LTM9_9BACT</name>
<evidence type="ECO:0000259" key="2">
    <source>
        <dbReference type="Pfam" id="PF04773"/>
    </source>
</evidence>
<dbReference type="PANTHER" id="PTHR30273:SF2">
    <property type="entry name" value="PROTEIN FECR"/>
    <property type="match status" value="1"/>
</dbReference>
<keyword evidence="5" id="KW-1185">Reference proteome</keyword>
<feature type="domain" description="FecR protein" evidence="2">
    <location>
        <begin position="104"/>
        <end position="199"/>
    </location>
</feature>
<feature type="domain" description="Protein FecR C-terminal" evidence="3">
    <location>
        <begin position="247"/>
        <end position="315"/>
    </location>
</feature>
<dbReference type="Pfam" id="PF16344">
    <property type="entry name" value="FecR_C"/>
    <property type="match status" value="1"/>
</dbReference>
<dbReference type="Gene3D" id="2.60.120.1440">
    <property type="match status" value="1"/>
</dbReference>
<dbReference type="InterPro" id="IPR006860">
    <property type="entry name" value="FecR"/>
</dbReference>